<dbReference type="Proteomes" id="UP000763641">
    <property type="component" value="Unassembled WGS sequence"/>
</dbReference>
<keyword evidence="3" id="KW-0378">Hydrolase</keyword>
<evidence type="ECO:0000313" key="4">
    <source>
        <dbReference type="Proteomes" id="UP000763641"/>
    </source>
</evidence>
<evidence type="ECO:0000313" key="3">
    <source>
        <dbReference type="EMBL" id="MBM6576032.1"/>
    </source>
</evidence>
<evidence type="ECO:0000256" key="1">
    <source>
        <dbReference type="SAM" id="SignalP"/>
    </source>
</evidence>
<feature type="signal peptide" evidence="1">
    <location>
        <begin position="1"/>
        <end position="22"/>
    </location>
</feature>
<gene>
    <name evidence="3" type="ORF">ILT43_06575</name>
</gene>
<dbReference type="GO" id="GO:0004519">
    <property type="term" value="F:endonuclease activity"/>
    <property type="evidence" value="ECO:0007669"/>
    <property type="project" value="UniProtKB-KW"/>
</dbReference>
<dbReference type="InterPro" id="IPR036691">
    <property type="entry name" value="Endo/exonu/phosph_ase_sf"/>
</dbReference>
<feature type="domain" description="Endonuclease/exonuclease/phosphatase" evidence="2">
    <location>
        <begin position="28"/>
        <end position="272"/>
    </location>
</feature>
<dbReference type="InterPro" id="IPR005135">
    <property type="entry name" value="Endo/exonuclease/phosphatase"/>
</dbReference>
<dbReference type="CDD" id="cd09083">
    <property type="entry name" value="EEP-1"/>
    <property type="match status" value="1"/>
</dbReference>
<dbReference type="PANTHER" id="PTHR12121">
    <property type="entry name" value="CARBON CATABOLITE REPRESSOR PROTEIN 4"/>
    <property type="match status" value="1"/>
</dbReference>
<accession>A0ABS2D542</accession>
<feature type="chain" id="PRO_5046777419" evidence="1">
    <location>
        <begin position="23"/>
        <end position="282"/>
    </location>
</feature>
<proteinExistence type="predicted"/>
<keyword evidence="3" id="KW-0255">Endonuclease</keyword>
<sequence>MLNRFLHLLLPALVLSPSAATAQTLKVMTFNVRYASDEGPQAWPLRRPVMIALLKQARPDLIGTQELLQRQGDDLVRALPGYRWFGRDRRGEHKDEHMGVIYRPDRLRLVRQGDFWLSETPDVVGSSSWGTDLPRMATWAVFETLDKPTSGKQRKRFVFVDTHLAHRDQDDDARDRAVATILARLPKLAAGLPVIVAGDMNARPETAAYKRFAKALTDARTAATQVRGPENTFHDFTGNPDRRIDYLFVRGFKVGTLETGTFHLGTTYPSDHFPVTAAVSFR</sequence>
<keyword evidence="1" id="KW-0732">Signal</keyword>
<comment type="caution">
    <text evidence="3">The sequence shown here is derived from an EMBL/GenBank/DDBJ whole genome shotgun (WGS) entry which is preliminary data.</text>
</comment>
<keyword evidence="3" id="KW-0540">Nuclease</keyword>
<dbReference type="Gene3D" id="3.60.10.10">
    <property type="entry name" value="Endonuclease/exonuclease/phosphatase"/>
    <property type="match status" value="1"/>
</dbReference>
<dbReference type="EMBL" id="JAFEMC010000002">
    <property type="protein sequence ID" value="MBM6576032.1"/>
    <property type="molecule type" value="Genomic_DNA"/>
</dbReference>
<evidence type="ECO:0000259" key="2">
    <source>
        <dbReference type="Pfam" id="PF03372"/>
    </source>
</evidence>
<organism evidence="3 4">
    <name type="scientific">Sphingomonas longa</name>
    <dbReference type="NCBI Taxonomy" id="2778730"/>
    <lineage>
        <taxon>Bacteria</taxon>
        <taxon>Pseudomonadati</taxon>
        <taxon>Pseudomonadota</taxon>
        <taxon>Alphaproteobacteria</taxon>
        <taxon>Sphingomonadales</taxon>
        <taxon>Sphingomonadaceae</taxon>
        <taxon>Sphingomonas</taxon>
    </lineage>
</organism>
<dbReference type="Pfam" id="PF03372">
    <property type="entry name" value="Exo_endo_phos"/>
    <property type="match status" value="1"/>
</dbReference>
<protein>
    <submittedName>
        <fullName evidence="3">Endonuclease/exonuclease/phosphatase family protein</fullName>
    </submittedName>
</protein>
<dbReference type="SUPFAM" id="SSF56219">
    <property type="entry name" value="DNase I-like"/>
    <property type="match status" value="1"/>
</dbReference>
<dbReference type="InterPro" id="IPR050410">
    <property type="entry name" value="CCR4/nocturin_mRNA_transcr"/>
</dbReference>
<keyword evidence="4" id="KW-1185">Reference proteome</keyword>
<dbReference type="RefSeq" id="WP_204196817.1">
    <property type="nucleotide sequence ID" value="NZ_JAFEMC010000002.1"/>
</dbReference>
<dbReference type="PANTHER" id="PTHR12121:SF36">
    <property type="entry name" value="ENDONUCLEASE_EXONUCLEASE_PHOSPHATASE DOMAIN-CONTAINING PROTEIN"/>
    <property type="match status" value="1"/>
</dbReference>
<name>A0ABS2D542_9SPHN</name>
<reference evidence="3 4" key="1">
    <citation type="submission" date="2020-12" db="EMBL/GenBank/DDBJ databases">
        <title>Sphingomonas sp.</title>
        <authorList>
            <person name="Kim M.K."/>
        </authorList>
    </citation>
    <scope>NUCLEOTIDE SEQUENCE [LARGE SCALE GENOMIC DNA]</scope>
    <source>
        <strain evidence="3 4">BT552</strain>
    </source>
</reference>